<organism evidence="3 4">
    <name type="scientific">Streptomyces carpinensis</name>
    <dbReference type="NCBI Taxonomy" id="66369"/>
    <lineage>
        <taxon>Bacteria</taxon>
        <taxon>Bacillati</taxon>
        <taxon>Actinomycetota</taxon>
        <taxon>Actinomycetes</taxon>
        <taxon>Kitasatosporales</taxon>
        <taxon>Streptomycetaceae</taxon>
        <taxon>Streptomyces</taxon>
    </lineage>
</organism>
<protein>
    <submittedName>
        <fullName evidence="3">Ubiquitin-like domain-containing protein</fullName>
    </submittedName>
</protein>
<sequence length="155" mass="17172">MSSSRYETPLAYESYGGSYGADQPYEPRPPHEPYALHDLEGDLHTAPTLPYQHTYRPAYEARPAQPALPRPARSDGARRGARRRRTRSLERPETGVRRLLPQALVVAFLAGGTTAFVAQDKAIELSVDGRPRTLHTFADDVSELLGEQGVRLGPH</sequence>
<dbReference type="InterPro" id="IPR007137">
    <property type="entry name" value="DUF348"/>
</dbReference>
<evidence type="ECO:0000313" key="4">
    <source>
        <dbReference type="Proteomes" id="UP001458415"/>
    </source>
</evidence>
<name>A0ABV1WH25_9ACTN</name>
<proteinExistence type="predicted"/>
<feature type="compositionally biased region" description="Basic and acidic residues" evidence="1">
    <location>
        <begin position="28"/>
        <end position="43"/>
    </location>
</feature>
<gene>
    <name evidence="3" type="ORF">ABT317_42590</name>
</gene>
<feature type="non-terminal residue" evidence="3">
    <location>
        <position position="155"/>
    </location>
</feature>
<evidence type="ECO:0000313" key="3">
    <source>
        <dbReference type="EMBL" id="MER6983472.1"/>
    </source>
</evidence>
<feature type="compositionally biased region" description="Low complexity" evidence="1">
    <location>
        <begin position="61"/>
        <end position="71"/>
    </location>
</feature>
<evidence type="ECO:0000256" key="1">
    <source>
        <dbReference type="SAM" id="MobiDB-lite"/>
    </source>
</evidence>
<dbReference type="Proteomes" id="UP001458415">
    <property type="component" value="Unassembled WGS sequence"/>
</dbReference>
<comment type="caution">
    <text evidence="3">The sequence shown here is derived from an EMBL/GenBank/DDBJ whole genome shotgun (WGS) entry which is preliminary data.</text>
</comment>
<feature type="domain" description="DUF348" evidence="2">
    <location>
        <begin position="123"/>
        <end position="155"/>
    </location>
</feature>
<accession>A0ABV1WH25</accession>
<reference evidence="3 4" key="1">
    <citation type="submission" date="2024-06" db="EMBL/GenBank/DDBJ databases">
        <title>The Natural Products Discovery Center: Release of the First 8490 Sequenced Strains for Exploring Actinobacteria Biosynthetic Diversity.</title>
        <authorList>
            <person name="Kalkreuter E."/>
            <person name="Kautsar S.A."/>
            <person name="Yang D."/>
            <person name="Bader C.D."/>
            <person name="Teijaro C.N."/>
            <person name="Fluegel L."/>
            <person name="Davis C.M."/>
            <person name="Simpson J.R."/>
            <person name="Lauterbach L."/>
            <person name="Steele A.D."/>
            <person name="Gui C."/>
            <person name="Meng S."/>
            <person name="Li G."/>
            <person name="Viehrig K."/>
            <person name="Ye F."/>
            <person name="Su P."/>
            <person name="Kiefer A.F."/>
            <person name="Nichols A."/>
            <person name="Cepeda A.J."/>
            <person name="Yan W."/>
            <person name="Fan B."/>
            <person name="Jiang Y."/>
            <person name="Adhikari A."/>
            <person name="Zheng C.-J."/>
            <person name="Schuster L."/>
            <person name="Cowan T.M."/>
            <person name="Smanski M.J."/>
            <person name="Chevrette M.G."/>
            <person name="De Carvalho L.P.S."/>
            <person name="Shen B."/>
        </authorList>
    </citation>
    <scope>NUCLEOTIDE SEQUENCE [LARGE SCALE GENOMIC DNA]</scope>
    <source>
        <strain evidence="3 4">NPDC000634</strain>
    </source>
</reference>
<dbReference type="Pfam" id="PF03990">
    <property type="entry name" value="DUF348"/>
    <property type="match status" value="1"/>
</dbReference>
<feature type="region of interest" description="Disordered" evidence="1">
    <location>
        <begin position="1"/>
        <end position="95"/>
    </location>
</feature>
<dbReference type="EMBL" id="JBEPCU010001390">
    <property type="protein sequence ID" value="MER6983472.1"/>
    <property type="molecule type" value="Genomic_DNA"/>
</dbReference>
<evidence type="ECO:0000259" key="2">
    <source>
        <dbReference type="Pfam" id="PF03990"/>
    </source>
</evidence>
<keyword evidence="4" id="KW-1185">Reference proteome</keyword>